<proteinExistence type="predicted"/>
<dbReference type="InterPro" id="IPR042462">
    <property type="entry name" value="ARMC7"/>
</dbReference>
<reference evidence="1" key="2">
    <citation type="submission" date="2025-08" db="UniProtKB">
        <authorList>
            <consortium name="Ensembl"/>
        </authorList>
    </citation>
    <scope>IDENTIFICATION</scope>
</reference>
<evidence type="ECO:0008006" key="3">
    <source>
        <dbReference type="Google" id="ProtNLM"/>
    </source>
</evidence>
<sequence>MDPKPRVVPEGGRLEYLQALVTEFQETASQEAKEQVLANLANFAYDPNNYQYLRELQVASATCAWIKSTKSIFYRWEVSNPSSIAFPAPMRRQSCQQSQHSCS</sequence>
<dbReference type="Bgee" id="ENSMODG00000040351">
    <property type="expression patterns" value="Expressed in skeletal muscle tissue and 21 other cell types or tissues"/>
</dbReference>
<name>A0A5F8GXU8_MONDO</name>
<dbReference type="GeneTree" id="ENSGT00940000168469"/>
<dbReference type="Ensembl" id="ENSMODT00000088705.1">
    <property type="protein sequence ID" value="ENSMODP00000052357.1"/>
    <property type="gene ID" value="ENSMODG00000040351.1"/>
</dbReference>
<dbReference type="STRING" id="13616.ENSMODP00000052357"/>
<reference evidence="1" key="3">
    <citation type="submission" date="2025-09" db="UniProtKB">
        <authorList>
            <consortium name="Ensembl"/>
        </authorList>
    </citation>
    <scope>IDENTIFICATION</scope>
</reference>
<dbReference type="AlphaFoldDB" id="A0A5F8GXU8"/>
<accession>A0A5F8GXU8</accession>
<dbReference type="PANTHER" id="PTHR46263:SF1">
    <property type="entry name" value="ARMADILLO REPEAT-CONTAINING PROTEIN 7"/>
    <property type="match status" value="1"/>
</dbReference>
<organism evidence="1 2">
    <name type="scientific">Monodelphis domestica</name>
    <name type="common">Gray short-tailed opossum</name>
    <dbReference type="NCBI Taxonomy" id="13616"/>
    <lineage>
        <taxon>Eukaryota</taxon>
        <taxon>Metazoa</taxon>
        <taxon>Chordata</taxon>
        <taxon>Craniata</taxon>
        <taxon>Vertebrata</taxon>
        <taxon>Euteleostomi</taxon>
        <taxon>Mammalia</taxon>
        <taxon>Metatheria</taxon>
        <taxon>Didelphimorphia</taxon>
        <taxon>Didelphidae</taxon>
        <taxon>Monodelphis</taxon>
    </lineage>
</organism>
<dbReference type="Proteomes" id="UP000002280">
    <property type="component" value="Chromosome 2"/>
</dbReference>
<protein>
    <recommendedName>
        <fullName evidence="3">Armadillo repeat containing 7</fullName>
    </recommendedName>
</protein>
<evidence type="ECO:0000313" key="1">
    <source>
        <dbReference type="Ensembl" id="ENSMODP00000052357.1"/>
    </source>
</evidence>
<dbReference type="InParanoid" id="A0A5F8GXU8"/>
<evidence type="ECO:0000313" key="2">
    <source>
        <dbReference type="Proteomes" id="UP000002280"/>
    </source>
</evidence>
<keyword evidence="2" id="KW-1185">Reference proteome</keyword>
<reference evidence="1 2" key="1">
    <citation type="journal article" date="2007" name="Nature">
        <title>Genome of the marsupial Monodelphis domestica reveals innovation in non-coding sequences.</title>
        <authorList>
            <person name="Mikkelsen T.S."/>
            <person name="Wakefield M.J."/>
            <person name="Aken B."/>
            <person name="Amemiya C.T."/>
            <person name="Chang J.L."/>
            <person name="Duke S."/>
            <person name="Garber M."/>
            <person name="Gentles A.J."/>
            <person name="Goodstadt L."/>
            <person name="Heger A."/>
            <person name="Jurka J."/>
            <person name="Kamal M."/>
            <person name="Mauceli E."/>
            <person name="Searle S.M."/>
            <person name="Sharpe T."/>
            <person name="Baker M.L."/>
            <person name="Batzer M.A."/>
            <person name="Benos P.V."/>
            <person name="Belov K."/>
            <person name="Clamp M."/>
            <person name="Cook A."/>
            <person name="Cuff J."/>
            <person name="Das R."/>
            <person name="Davidow L."/>
            <person name="Deakin J.E."/>
            <person name="Fazzari M.J."/>
            <person name="Glass J.L."/>
            <person name="Grabherr M."/>
            <person name="Greally J.M."/>
            <person name="Gu W."/>
            <person name="Hore T.A."/>
            <person name="Huttley G.A."/>
            <person name="Kleber M."/>
            <person name="Jirtle R.L."/>
            <person name="Koina E."/>
            <person name="Lee J.T."/>
            <person name="Mahony S."/>
            <person name="Marra M.A."/>
            <person name="Miller R.D."/>
            <person name="Nicholls R.D."/>
            <person name="Oda M."/>
            <person name="Papenfuss A.T."/>
            <person name="Parra Z.E."/>
            <person name="Pollock D.D."/>
            <person name="Ray D.A."/>
            <person name="Schein J.E."/>
            <person name="Speed T.P."/>
            <person name="Thompson K."/>
            <person name="VandeBerg J.L."/>
            <person name="Wade C.M."/>
            <person name="Walker J.A."/>
            <person name="Waters P.D."/>
            <person name="Webber C."/>
            <person name="Weidman J.R."/>
            <person name="Xie X."/>
            <person name="Zody M.C."/>
            <person name="Baldwin J."/>
            <person name="Abdouelleil A."/>
            <person name="Abdulkadir J."/>
            <person name="Abebe A."/>
            <person name="Abera B."/>
            <person name="Abreu J."/>
            <person name="Acer S.C."/>
            <person name="Aftuck L."/>
            <person name="Alexander A."/>
            <person name="An P."/>
            <person name="Anderson E."/>
            <person name="Anderson S."/>
            <person name="Arachi H."/>
            <person name="Azer M."/>
            <person name="Bachantsang P."/>
            <person name="Barry A."/>
            <person name="Bayul T."/>
            <person name="Berlin A."/>
            <person name="Bessette D."/>
            <person name="Bloom T."/>
            <person name="Bloom T."/>
            <person name="Boguslavskiy L."/>
            <person name="Bonnet C."/>
            <person name="Boukhgalter B."/>
            <person name="Bourzgui I."/>
            <person name="Brown A."/>
            <person name="Cahill P."/>
            <person name="Channer S."/>
            <person name="Cheshatsang Y."/>
            <person name="Chuda L."/>
            <person name="Citroen M."/>
            <person name="Collymore A."/>
            <person name="Cooke P."/>
            <person name="Costello M."/>
            <person name="D'Aco K."/>
            <person name="Daza R."/>
            <person name="De Haan G."/>
            <person name="DeGray S."/>
            <person name="DeMaso C."/>
            <person name="Dhargay N."/>
            <person name="Dooley K."/>
            <person name="Dooley E."/>
            <person name="Doricent M."/>
            <person name="Dorje P."/>
            <person name="Dorjee K."/>
            <person name="Dupes A."/>
            <person name="Elong R."/>
            <person name="Falk J."/>
            <person name="Farina A."/>
            <person name="Faro S."/>
            <person name="Ferguson D."/>
            <person name="Fisher S."/>
            <person name="Foley C.D."/>
            <person name="Franke A."/>
            <person name="Friedrich D."/>
            <person name="Gadbois L."/>
            <person name="Gearin G."/>
            <person name="Gearin C.R."/>
            <person name="Giannoukos G."/>
            <person name="Goode T."/>
            <person name="Graham J."/>
            <person name="Grandbois E."/>
            <person name="Grewal S."/>
            <person name="Gyaltsen K."/>
            <person name="Hafez N."/>
            <person name="Hagos B."/>
            <person name="Hall J."/>
            <person name="Henson C."/>
            <person name="Hollinger A."/>
            <person name="Honan T."/>
            <person name="Huard M.D."/>
            <person name="Hughes L."/>
            <person name="Hurhula B."/>
            <person name="Husby M.E."/>
            <person name="Kamat A."/>
            <person name="Kanga B."/>
            <person name="Kashin S."/>
            <person name="Khazanovich D."/>
            <person name="Kisner P."/>
            <person name="Lance K."/>
            <person name="Lara M."/>
            <person name="Lee W."/>
            <person name="Lennon N."/>
            <person name="Letendre F."/>
            <person name="LeVine R."/>
            <person name="Lipovsky A."/>
            <person name="Liu X."/>
            <person name="Liu J."/>
            <person name="Liu S."/>
            <person name="Lokyitsang T."/>
            <person name="Lokyitsang Y."/>
            <person name="Lubonja R."/>
            <person name="Lui A."/>
            <person name="MacDonald P."/>
            <person name="Magnisalis V."/>
            <person name="Maru K."/>
            <person name="Matthews C."/>
            <person name="McCusker W."/>
            <person name="McDonough S."/>
            <person name="Mehta T."/>
            <person name="Meldrim J."/>
            <person name="Meneus L."/>
            <person name="Mihai O."/>
            <person name="Mihalev A."/>
            <person name="Mihova T."/>
            <person name="Mittelman R."/>
            <person name="Mlenga V."/>
            <person name="Montmayeur A."/>
            <person name="Mulrain L."/>
            <person name="Navidi A."/>
            <person name="Naylor J."/>
            <person name="Negash T."/>
            <person name="Nguyen T."/>
            <person name="Nguyen N."/>
            <person name="Nicol R."/>
            <person name="Norbu C."/>
            <person name="Norbu N."/>
            <person name="Novod N."/>
            <person name="O'Neill B."/>
            <person name="Osman S."/>
            <person name="Markiewicz E."/>
            <person name="Oyono O.L."/>
            <person name="Patti C."/>
            <person name="Phunkhang P."/>
            <person name="Pierre F."/>
            <person name="Priest M."/>
            <person name="Raghuraman S."/>
            <person name="Rege F."/>
            <person name="Reyes R."/>
            <person name="Rise C."/>
            <person name="Rogov P."/>
            <person name="Ross K."/>
            <person name="Ryan E."/>
            <person name="Settipalli S."/>
            <person name="Shea T."/>
            <person name="Sherpa N."/>
            <person name="Shi L."/>
            <person name="Shih D."/>
            <person name="Sparrow T."/>
            <person name="Spaulding J."/>
            <person name="Stalker J."/>
            <person name="Stange-Thomann N."/>
            <person name="Stavropoulos S."/>
            <person name="Stone C."/>
            <person name="Strader C."/>
            <person name="Tesfaye S."/>
            <person name="Thomson T."/>
            <person name="Thoulutsang Y."/>
            <person name="Thoulutsang D."/>
            <person name="Topham K."/>
            <person name="Topping I."/>
            <person name="Tsamla T."/>
            <person name="Vassiliev H."/>
            <person name="Vo A."/>
            <person name="Wangchuk T."/>
            <person name="Wangdi T."/>
            <person name="Weiand M."/>
            <person name="Wilkinson J."/>
            <person name="Wilson A."/>
            <person name="Yadav S."/>
            <person name="Young G."/>
            <person name="Yu Q."/>
            <person name="Zembek L."/>
            <person name="Zhong D."/>
            <person name="Zimmer A."/>
            <person name="Zwirko Z."/>
            <person name="Jaffe D.B."/>
            <person name="Alvarez P."/>
            <person name="Brockman W."/>
            <person name="Butler J."/>
            <person name="Chin C."/>
            <person name="Gnerre S."/>
            <person name="MacCallum I."/>
            <person name="Graves J.A."/>
            <person name="Ponting C.P."/>
            <person name="Breen M."/>
            <person name="Samollow P.B."/>
            <person name="Lander E.S."/>
            <person name="Lindblad-Toh K."/>
        </authorList>
    </citation>
    <scope>NUCLEOTIDE SEQUENCE [LARGE SCALE GENOMIC DNA]</scope>
</reference>
<dbReference type="PANTHER" id="PTHR46263">
    <property type="entry name" value="ARMADILLO REPEAT-CONTAINING PROTEIN 7"/>
    <property type="match status" value="1"/>
</dbReference>